<evidence type="ECO:0000313" key="3">
    <source>
        <dbReference type="Proteomes" id="UP000593576"/>
    </source>
</evidence>
<dbReference type="InterPro" id="IPR002110">
    <property type="entry name" value="Ankyrin_rpt"/>
</dbReference>
<dbReference type="OrthoDB" id="944730at2759"/>
<dbReference type="PROSITE" id="PS50297">
    <property type="entry name" value="ANK_REP_REGION"/>
    <property type="match status" value="1"/>
</dbReference>
<dbReference type="PANTHER" id="PTHR24121:SF22">
    <property type="entry name" value="PROTEIN ACCELERATED CELL DEATH 6-LIKE"/>
    <property type="match status" value="1"/>
</dbReference>
<dbReference type="Gene3D" id="1.25.40.20">
    <property type="entry name" value="Ankyrin repeat-containing domain"/>
    <property type="match status" value="1"/>
</dbReference>
<dbReference type="AlphaFoldDB" id="A0A7J9MPS8"/>
<accession>A0A7J9MPS8</accession>
<feature type="repeat" description="ANK" evidence="1">
    <location>
        <begin position="32"/>
        <end position="55"/>
    </location>
</feature>
<dbReference type="PANTHER" id="PTHR24121">
    <property type="entry name" value="NO MECHANORECEPTOR POTENTIAL C, ISOFORM D-RELATED"/>
    <property type="match status" value="1"/>
</dbReference>
<dbReference type="PROSITE" id="PS50088">
    <property type="entry name" value="ANK_REPEAT"/>
    <property type="match status" value="1"/>
</dbReference>
<dbReference type="SMART" id="SM00248">
    <property type="entry name" value="ANK"/>
    <property type="match status" value="2"/>
</dbReference>
<dbReference type="SUPFAM" id="SSF48403">
    <property type="entry name" value="Ankyrin repeat"/>
    <property type="match status" value="1"/>
</dbReference>
<proteinExistence type="predicted"/>
<evidence type="ECO:0000256" key="1">
    <source>
        <dbReference type="PROSITE-ProRule" id="PRU00023"/>
    </source>
</evidence>
<comment type="caution">
    <text evidence="2">The sequence shown here is derived from an EMBL/GenBank/DDBJ whole genome shotgun (WGS) entry which is preliminary data.</text>
</comment>
<protein>
    <recommendedName>
        <fullName evidence="4">PGG domain-containing protein</fullName>
    </recommendedName>
</protein>
<dbReference type="InterPro" id="IPR036770">
    <property type="entry name" value="Ankyrin_rpt-contain_sf"/>
</dbReference>
<organism evidence="2 3">
    <name type="scientific">Gossypium schwendimanii</name>
    <name type="common">Cotton</name>
    <dbReference type="NCBI Taxonomy" id="34291"/>
    <lineage>
        <taxon>Eukaryota</taxon>
        <taxon>Viridiplantae</taxon>
        <taxon>Streptophyta</taxon>
        <taxon>Embryophyta</taxon>
        <taxon>Tracheophyta</taxon>
        <taxon>Spermatophyta</taxon>
        <taxon>Magnoliopsida</taxon>
        <taxon>eudicotyledons</taxon>
        <taxon>Gunneridae</taxon>
        <taxon>Pentapetalae</taxon>
        <taxon>rosids</taxon>
        <taxon>malvids</taxon>
        <taxon>Malvales</taxon>
        <taxon>Malvaceae</taxon>
        <taxon>Malvoideae</taxon>
        <taxon>Gossypium</taxon>
    </lineage>
</organism>
<dbReference type="Proteomes" id="UP000593576">
    <property type="component" value="Unassembled WGS sequence"/>
</dbReference>
<evidence type="ECO:0000313" key="2">
    <source>
        <dbReference type="EMBL" id="MBA0873133.1"/>
    </source>
</evidence>
<feature type="non-terminal residue" evidence="2">
    <location>
        <position position="113"/>
    </location>
</feature>
<keyword evidence="3" id="KW-1185">Reference proteome</keyword>
<evidence type="ECO:0008006" key="4">
    <source>
        <dbReference type="Google" id="ProtNLM"/>
    </source>
</evidence>
<keyword evidence="1" id="KW-0040">ANK repeat</keyword>
<dbReference type="EMBL" id="JABFAF010000012">
    <property type="protein sequence ID" value="MBA0873133.1"/>
    <property type="molecule type" value="Genomic_DNA"/>
</dbReference>
<gene>
    <name evidence="2" type="ORF">Goshw_027498</name>
</gene>
<reference evidence="2 3" key="1">
    <citation type="journal article" date="2019" name="Genome Biol. Evol.">
        <title>Insights into the evolution of the New World diploid cottons (Gossypium, subgenus Houzingenia) based on genome sequencing.</title>
        <authorList>
            <person name="Grover C.E."/>
            <person name="Arick M.A. 2nd"/>
            <person name="Thrash A."/>
            <person name="Conover J.L."/>
            <person name="Sanders W.S."/>
            <person name="Peterson D.G."/>
            <person name="Frelichowski J.E."/>
            <person name="Scheffler J.A."/>
            <person name="Scheffler B.E."/>
            <person name="Wendel J.F."/>
        </authorList>
    </citation>
    <scope>NUCLEOTIDE SEQUENCE [LARGE SCALE GENOMIC DNA]</scope>
    <source>
        <strain evidence="2">1</strain>
        <tissue evidence="2">Leaf</tissue>
    </source>
</reference>
<sequence>MFCAKVIDEDLEKLGMDQLNAVREMIRHTDQESNTALHIATRYGHVEVVQALLEHEDPDFPYFANKKQETPLYIAARRGYGGMLSILLDKSKSTAHGSPHGRTVLHAAAMAGD</sequence>
<dbReference type="Pfam" id="PF12796">
    <property type="entry name" value="Ank_2"/>
    <property type="match status" value="2"/>
</dbReference>
<name>A0A7J9MPS8_GOSSC</name>